<accession>A0A5C5CDP5</accession>
<dbReference type="NCBIfam" id="NF041079">
    <property type="entry name" value="CBASS_lipase"/>
    <property type="match status" value="1"/>
</dbReference>
<dbReference type="GO" id="GO:0016042">
    <property type="term" value="P:lipid catabolic process"/>
    <property type="evidence" value="ECO:0007669"/>
    <property type="project" value="UniProtKB-UniRule"/>
</dbReference>
<gene>
    <name evidence="5" type="ORF">FIB18_21325</name>
</gene>
<dbReference type="InterPro" id="IPR002641">
    <property type="entry name" value="PNPLA_dom"/>
</dbReference>
<feature type="short sequence motif" description="GXSXG" evidence="3">
    <location>
        <begin position="60"/>
        <end position="64"/>
    </location>
</feature>
<proteinExistence type="inferred from homology"/>
<organism evidence="5 6">
    <name type="scientific">Brucella pecoris</name>
    <dbReference type="NCBI Taxonomy" id="867683"/>
    <lineage>
        <taxon>Bacteria</taxon>
        <taxon>Pseudomonadati</taxon>
        <taxon>Pseudomonadota</taxon>
        <taxon>Alphaproteobacteria</taxon>
        <taxon>Hyphomicrobiales</taxon>
        <taxon>Brucellaceae</taxon>
        <taxon>Brucella/Ochrobactrum group</taxon>
        <taxon>Brucella</taxon>
    </lineage>
</organism>
<dbReference type="Gene3D" id="3.40.1090.10">
    <property type="entry name" value="Cytosolic phospholipase A2 catalytic domain"/>
    <property type="match status" value="1"/>
</dbReference>
<dbReference type="CDD" id="cd07199">
    <property type="entry name" value="Pat17_PNPLA8_PNPLA9_like"/>
    <property type="match status" value="1"/>
</dbReference>
<keyword evidence="3" id="KW-0378">Hydrolase</keyword>
<dbReference type="InterPro" id="IPR016035">
    <property type="entry name" value="Acyl_Trfase/lysoPLipase"/>
</dbReference>
<comment type="caution">
    <text evidence="5">The sequence shown here is derived from an EMBL/GenBank/DDBJ whole genome shotgun (WGS) entry which is preliminary data.</text>
</comment>
<feature type="active site" description="Proton acceptor" evidence="3">
    <location>
        <position position="202"/>
    </location>
</feature>
<evidence type="ECO:0000313" key="5">
    <source>
        <dbReference type="EMBL" id="TNV09301.1"/>
    </source>
</evidence>
<dbReference type="AlphaFoldDB" id="A0A5C5CDP5"/>
<feature type="short sequence motif" description="DGA/G" evidence="3">
    <location>
        <begin position="202"/>
        <end position="204"/>
    </location>
</feature>
<dbReference type="Pfam" id="PF01734">
    <property type="entry name" value="Patatin"/>
    <property type="match status" value="1"/>
</dbReference>
<evidence type="ECO:0000313" key="6">
    <source>
        <dbReference type="Proteomes" id="UP000313390"/>
    </source>
</evidence>
<dbReference type="PROSITE" id="PS51635">
    <property type="entry name" value="PNPLA"/>
    <property type="match status" value="1"/>
</dbReference>
<dbReference type="PANTHER" id="PTHR32176:SF92">
    <property type="entry name" value="XYLOSE ISOMERASE"/>
    <property type="match status" value="1"/>
</dbReference>
<dbReference type="GO" id="GO:0016787">
    <property type="term" value="F:hydrolase activity"/>
    <property type="evidence" value="ECO:0007669"/>
    <property type="project" value="UniProtKB-UniRule"/>
</dbReference>
<dbReference type="PANTHER" id="PTHR32176">
    <property type="entry name" value="XYLOSE ISOMERASE"/>
    <property type="match status" value="1"/>
</dbReference>
<keyword evidence="3" id="KW-0442">Lipid degradation</keyword>
<feature type="domain" description="PNPLA" evidence="4">
    <location>
        <begin position="24"/>
        <end position="215"/>
    </location>
</feature>
<evidence type="ECO:0000256" key="3">
    <source>
        <dbReference type="PROSITE-ProRule" id="PRU01161"/>
    </source>
</evidence>
<dbReference type="SUPFAM" id="SSF52151">
    <property type="entry name" value="FabD/lysophospholipase-like"/>
    <property type="match status" value="1"/>
</dbReference>
<sequence>MTRIRRATRSTRRGREATTLKRILTIDGGGIRGTFPAAFLANLEQDLGQPIGRYFDLISGTSTGGIIAIGLALGLPAADILKLYEDKGPAIFAQTRGGVAGWLGRRFRTGRWLLWGPKYSPQPLHDALYDVLGDRKLGDARTRLVIPAWHPQTQGVYIFKTAHHPRLRTDYKELAIDAAMATAAAPTYFAQHVTANDVGLVDGGLWANNPTGIAVVEAIATLGWPAEDIRVLSIGCLEDIKVVREAYGAARLAPQLASLFMAGQSHGSLGIAQILTGDPHERRAIYRVSQPVPDGFYSLDDTSRIRSLKDRAFAEARIQKPILQPQFFAKPAEEFVPHYR</sequence>
<evidence type="ECO:0000256" key="1">
    <source>
        <dbReference type="ARBA" id="ARBA00010240"/>
    </source>
</evidence>
<protein>
    <submittedName>
        <fullName evidence="5">Patatin</fullName>
    </submittedName>
</protein>
<dbReference type="Proteomes" id="UP000313390">
    <property type="component" value="Unassembled WGS sequence"/>
</dbReference>
<comment type="similarity">
    <text evidence="1">Belongs to the patatin family.</text>
</comment>
<name>A0A5C5CDP5_9HYPH</name>
<feature type="active site" description="Nucleophile" evidence="3">
    <location>
        <position position="62"/>
    </location>
</feature>
<dbReference type="OrthoDB" id="9807112at2"/>
<reference evidence="5 6" key="1">
    <citation type="journal article" date="2011" name="Int. J. Syst. Evol. Microbiol.">
        <title>Ochrobactrum pecoris sp. nov., isolated from farm animals.</title>
        <authorList>
            <person name="Kampfer P."/>
            <person name="Huber B."/>
            <person name="Busse H.J."/>
            <person name="Scholz H.C."/>
            <person name="Tomaso H."/>
            <person name="Hotzel H."/>
            <person name="Melzer F."/>
        </authorList>
    </citation>
    <scope>NUCLEOTIDE SEQUENCE [LARGE SCALE GENOMIC DNA]</scope>
    <source>
        <strain evidence="5 6">08RB2639</strain>
    </source>
</reference>
<evidence type="ECO:0000256" key="2">
    <source>
        <dbReference type="ARBA" id="ARBA00023098"/>
    </source>
</evidence>
<evidence type="ECO:0000259" key="4">
    <source>
        <dbReference type="PROSITE" id="PS51635"/>
    </source>
</evidence>
<feature type="short sequence motif" description="GXGXXG" evidence="3">
    <location>
        <begin position="28"/>
        <end position="33"/>
    </location>
</feature>
<keyword evidence="2 3" id="KW-0443">Lipid metabolism</keyword>
<dbReference type="EMBL" id="VEWK01000014">
    <property type="protein sequence ID" value="TNV09301.1"/>
    <property type="molecule type" value="Genomic_DNA"/>
</dbReference>